<accession>A0A501WSC9</accession>
<keyword evidence="1" id="KW-0812">Transmembrane</keyword>
<feature type="transmembrane region" description="Helical" evidence="1">
    <location>
        <begin position="172"/>
        <end position="189"/>
    </location>
</feature>
<keyword evidence="1" id="KW-1133">Transmembrane helix</keyword>
<dbReference type="EMBL" id="VFRR01000016">
    <property type="protein sequence ID" value="TPE51260.1"/>
    <property type="molecule type" value="Genomic_DNA"/>
</dbReference>
<feature type="transmembrane region" description="Helical" evidence="1">
    <location>
        <begin position="93"/>
        <end position="116"/>
    </location>
</feature>
<sequence length="217" mass="22944">MKPSIRCGGISAIIAALTFLFGMAYYLVLMTDIQYGNLSSNIDEQLSYLSAHHTMIYVWYFIIYIVFGFALLGLQIGLSSLLPKSALSQATAIVAYIWVGLVIGAGMVANVGSAMSIQLNQVNPQAASHAWVSVQIVLNGLGGGNEIVGGVWLVLLFFACGNSNCLPNAARLGALAIGCCGIATAIPVLTELGAVFGLGCILWFLSTGLYMLLNKEK</sequence>
<organism evidence="2 3">
    <name type="scientific">Maribrevibacterium harenarium</name>
    <dbReference type="NCBI Taxonomy" id="2589817"/>
    <lineage>
        <taxon>Bacteria</taxon>
        <taxon>Pseudomonadati</taxon>
        <taxon>Pseudomonadota</taxon>
        <taxon>Gammaproteobacteria</taxon>
        <taxon>Oceanospirillales</taxon>
        <taxon>Oceanospirillaceae</taxon>
        <taxon>Maribrevibacterium</taxon>
    </lineage>
</organism>
<dbReference type="RefSeq" id="WP_140588743.1">
    <property type="nucleotide sequence ID" value="NZ_VFRR01000016.1"/>
</dbReference>
<protein>
    <recommendedName>
        <fullName evidence="4">DUF4386 family protein</fullName>
    </recommendedName>
</protein>
<dbReference type="OrthoDB" id="1162205at2"/>
<gene>
    <name evidence="2" type="ORF">FJM67_09460</name>
</gene>
<feature type="transmembrane region" description="Helical" evidence="1">
    <location>
        <begin position="7"/>
        <end position="28"/>
    </location>
</feature>
<proteinExistence type="predicted"/>
<keyword evidence="3" id="KW-1185">Reference proteome</keyword>
<feature type="transmembrane region" description="Helical" evidence="1">
    <location>
        <begin position="57"/>
        <end position="81"/>
    </location>
</feature>
<comment type="caution">
    <text evidence="2">The sequence shown here is derived from an EMBL/GenBank/DDBJ whole genome shotgun (WGS) entry which is preliminary data.</text>
</comment>
<dbReference type="AlphaFoldDB" id="A0A501WSC9"/>
<evidence type="ECO:0000313" key="3">
    <source>
        <dbReference type="Proteomes" id="UP000315901"/>
    </source>
</evidence>
<keyword evidence="1" id="KW-0472">Membrane</keyword>
<reference evidence="2 3" key="1">
    <citation type="submission" date="2019-06" db="EMBL/GenBank/DDBJ databases">
        <title>A novel bacterium of genus Marinomonas, isolated from coastal sand.</title>
        <authorList>
            <person name="Huang H."/>
            <person name="Mo K."/>
            <person name="Hu Y."/>
        </authorList>
    </citation>
    <scope>NUCLEOTIDE SEQUENCE [LARGE SCALE GENOMIC DNA]</scope>
    <source>
        <strain evidence="2 3">HB171799</strain>
    </source>
</reference>
<feature type="transmembrane region" description="Helical" evidence="1">
    <location>
        <begin position="136"/>
        <end position="160"/>
    </location>
</feature>
<feature type="transmembrane region" description="Helical" evidence="1">
    <location>
        <begin position="195"/>
        <end position="213"/>
    </location>
</feature>
<evidence type="ECO:0000313" key="2">
    <source>
        <dbReference type="EMBL" id="TPE51260.1"/>
    </source>
</evidence>
<name>A0A501WSC9_9GAMM</name>
<evidence type="ECO:0008006" key="4">
    <source>
        <dbReference type="Google" id="ProtNLM"/>
    </source>
</evidence>
<dbReference type="Proteomes" id="UP000315901">
    <property type="component" value="Unassembled WGS sequence"/>
</dbReference>
<evidence type="ECO:0000256" key="1">
    <source>
        <dbReference type="SAM" id="Phobius"/>
    </source>
</evidence>